<dbReference type="RefSeq" id="WP_197492325.1">
    <property type="nucleotide sequence ID" value="NZ_JARCIX010000004.1"/>
</dbReference>
<keyword evidence="1" id="KW-0732">Signal</keyword>
<evidence type="ECO:0000313" key="3">
    <source>
        <dbReference type="Proteomes" id="UP001218364"/>
    </source>
</evidence>
<evidence type="ECO:0000256" key="1">
    <source>
        <dbReference type="SAM" id="SignalP"/>
    </source>
</evidence>
<proteinExistence type="predicted"/>
<reference evidence="2 3" key="1">
    <citation type="submission" date="2023-02" db="EMBL/GenBank/DDBJ databases">
        <title>Population genomics of bacteria associated with diatom.</title>
        <authorList>
            <person name="Xie J."/>
            <person name="Wang H."/>
        </authorList>
    </citation>
    <scope>NUCLEOTIDE SEQUENCE [LARGE SCALE GENOMIC DNA]</scope>
    <source>
        <strain evidence="2 3">PT47_8</strain>
    </source>
</reference>
<protein>
    <recommendedName>
        <fullName evidence="4">Secreted protein</fullName>
    </recommendedName>
</protein>
<feature type="signal peptide" evidence="1">
    <location>
        <begin position="1"/>
        <end position="26"/>
    </location>
</feature>
<comment type="caution">
    <text evidence="2">The sequence shown here is derived from an EMBL/GenBank/DDBJ whole genome shotgun (WGS) entry which is preliminary data.</text>
</comment>
<sequence length="105" mass="11618">MTMRFVSSFLCAAALTTAFSVPSVDAGVIERACRQSERGYAKAGLCSCIQKVANKSLTRSERSKVSKWFADPHQAQVVRQSSHRGDEQLWERYKEFGANAARVCG</sequence>
<name>A0ABD4XAE3_9RHOB</name>
<evidence type="ECO:0008006" key="4">
    <source>
        <dbReference type="Google" id="ProtNLM"/>
    </source>
</evidence>
<accession>A0ABD4XAE3</accession>
<organism evidence="2 3">
    <name type="scientific">Phaeobacter gallaeciensis</name>
    <dbReference type="NCBI Taxonomy" id="60890"/>
    <lineage>
        <taxon>Bacteria</taxon>
        <taxon>Pseudomonadati</taxon>
        <taxon>Pseudomonadota</taxon>
        <taxon>Alphaproteobacteria</taxon>
        <taxon>Rhodobacterales</taxon>
        <taxon>Roseobacteraceae</taxon>
        <taxon>Phaeobacter</taxon>
    </lineage>
</organism>
<gene>
    <name evidence="2" type="ORF">PXK24_11665</name>
</gene>
<feature type="chain" id="PRO_5044746643" description="Secreted protein" evidence="1">
    <location>
        <begin position="27"/>
        <end position="105"/>
    </location>
</feature>
<dbReference type="Proteomes" id="UP001218364">
    <property type="component" value="Unassembled WGS sequence"/>
</dbReference>
<evidence type="ECO:0000313" key="2">
    <source>
        <dbReference type="EMBL" id="MDE4166351.1"/>
    </source>
</evidence>
<dbReference type="EMBL" id="JARCJK010000005">
    <property type="protein sequence ID" value="MDE4166351.1"/>
    <property type="molecule type" value="Genomic_DNA"/>
</dbReference>
<dbReference type="AlphaFoldDB" id="A0ABD4XAE3"/>